<dbReference type="Gene3D" id="2.10.70.100">
    <property type="match status" value="1"/>
</dbReference>
<evidence type="ECO:0000256" key="6">
    <source>
        <dbReference type="ARBA" id="ARBA00022630"/>
    </source>
</evidence>
<evidence type="ECO:0000256" key="4">
    <source>
        <dbReference type="ARBA" id="ARBA00022553"/>
    </source>
</evidence>
<keyword evidence="7" id="KW-0288">FMN</keyword>
<keyword evidence="12" id="KW-0067">ATP-binding</keyword>
<name>A0A317F9Q1_9PROT</name>
<dbReference type="GO" id="GO:0009881">
    <property type="term" value="F:photoreceptor activity"/>
    <property type="evidence" value="ECO:0007669"/>
    <property type="project" value="UniProtKB-KW"/>
</dbReference>
<keyword evidence="6" id="KW-0285">Flavoprotein</keyword>
<reference evidence="19" key="1">
    <citation type="submission" date="2018-05" db="EMBL/GenBank/DDBJ databases">
        <authorList>
            <person name="Du Z."/>
            <person name="Wang X."/>
        </authorList>
    </citation>
    <scope>NUCLEOTIDE SEQUENCE [LARGE SCALE GENOMIC DNA]</scope>
    <source>
        <strain evidence="19">CQN31</strain>
    </source>
</reference>
<dbReference type="SMART" id="SM00086">
    <property type="entry name" value="PAC"/>
    <property type="match status" value="1"/>
</dbReference>
<dbReference type="InterPro" id="IPR000014">
    <property type="entry name" value="PAS"/>
</dbReference>
<dbReference type="EMBL" id="QGNA01000005">
    <property type="protein sequence ID" value="PWS35163.1"/>
    <property type="molecule type" value="Genomic_DNA"/>
</dbReference>
<keyword evidence="15" id="KW-0675">Receptor</keyword>
<dbReference type="NCBIfam" id="TIGR00229">
    <property type="entry name" value="sensory_box"/>
    <property type="match status" value="1"/>
</dbReference>
<dbReference type="GO" id="GO:0005524">
    <property type="term" value="F:ATP binding"/>
    <property type="evidence" value="ECO:0007669"/>
    <property type="project" value="UniProtKB-KW"/>
</dbReference>
<evidence type="ECO:0000256" key="8">
    <source>
        <dbReference type="ARBA" id="ARBA00022679"/>
    </source>
</evidence>
<feature type="region of interest" description="Disordered" evidence="16">
    <location>
        <begin position="11"/>
        <end position="59"/>
    </location>
</feature>
<evidence type="ECO:0000256" key="11">
    <source>
        <dbReference type="ARBA" id="ARBA00022777"/>
    </source>
</evidence>
<dbReference type="SMART" id="SM00911">
    <property type="entry name" value="HWE_HK"/>
    <property type="match status" value="1"/>
</dbReference>
<keyword evidence="19" id="KW-1185">Reference proteome</keyword>
<keyword evidence="3" id="KW-0600">Photoreceptor protein</keyword>
<dbReference type="InterPro" id="IPR000700">
    <property type="entry name" value="PAS-assoc_C"/>
</dbReference>
<dbReference type="InterPro" id="IPR036890">
    <property type="entry name" value="HATPase_C_sf"/>
</dbReference>
<dbReference type="Gene3D" id="3.30.450.20">
    <property type="entry name" value="PAS domain"/>
    <property type="match status" value="1"/>
</dbReference>
<organism evidence="18 19">
    <name type="scientific">Falsiroseomonas bella</name>
    <dbReference type="NCBI Taxonomy" id="2184016"/>
    <lineage>
        <taxon>Bacteria</taxon>
        <taxon>Pseudomonadati</taxon>
        <taxon>Pseudomonadota</taxon>
        <taxon>Alphaproteobacteria</taxon>
        <taxon>Acetobacterales</taxon>
        <taxon>Roseomonadaceae</taxon>
        <taxon>Falsiroseomonas</taxon>
    </lineage>
</organism>
<evidence type="ECO:0000256" key="5">
    <source>
        <dbReference type="ARBA" id="ARBA00022606"/>
    </source>
</evidence>
<feature type="domain" description="PAC" evidence="17">
    <location>
        <begin position="170"/>
        <end position="224"/>
    </location>
</feature>
<evidence type="ECO:0000256" key="9">
    <source>
        <dbReference type="ARBA" id="ARBA00022737"/>
    </source>
</evidence>
<dbReference type="Proteomes" id="UP000245765">
    <property type="component" value="Unassembled WGS sequence"/>
</dbReference>
<dbReference type="PANTHER" id="PTHR41523:SF8">
    <property type="entry name" value="ETHYLENE RESPONSE SENSOR PROTEIN"/>
    <property type="match status" value="1"/>
</dbReference>
<keyword evidence="9" id="KW-0677">Repeat</keyword>
<sequence>MDRAMLMYRARSGCGSGEPSPPSVVARSPSPGGPLWISRHPHGHSAPMSDLPDESPAGETSGIAALRRRLAALEAENARLARMLGIAPAEGVRDDGAMLRLAQEAGGICSWQWDVATNALTWSDSCHALHGMDPSEPPSFERWIGGVHPADRALVQAALQQAMEGGSESWDTEFRYTRYDDGAPRWVVGRGRIQRDPSDGRALRLIGIGFDITERKESEARQTLLMRELDHRVRNLLAVVQATLRLTPKDDPEAYARAVEGRIAALARAHSMLAEARWSGSDLRALIAAELDPFLAAQRVTLDGPAVMLPARIAQPLAMAVHELATNAVKHGALLAGDGRIGIAWSLVEARPAPSLALHWTETGSQGVAPPTRRGFGSRMLEATVRGQLGGRLAMDWAPAGLRCTLDLPLGDHAAEAPSL</sequence>
<dbReference type="Pfam" id="PF07536">
    <property type="entry name" value="HWE_HK"/>
    <property type="match status" value="1"/>
</dbReference>
<dbReference type="InterPro" id="IPR013655">
    <property type="entry name" value="PAS_fold_3"/>
</dbReference>
<evidence type="ECO:0000256" key="7">
    <source>
        <dbReference type="ARBA" id="ARBA00022643"/>
    </source>
</evidence>
<dbReference type="PROSITE" id="PS50113">
    <property type="entry name" value="PAC"/>
    <property type="match status" value="1"/>
</dbReference>
<evidence type="ECO:0000256" key="1">
    <source>
        <dbReference type="ARBA" id="ARBA00000085"/>
    </source>
</evidence>
<keyword evidence="5" id="KW-0716">Sensory transduction</keyword>
<evidence type="ECO:0000313" key="18">
    <source>
        <dbReference type="EMBL" id="PWS35163.1"/>
    </source>
</evidence>
<evidence type="ECO:0000256" key="10">
    <source>
        <dbReference type="ARBA" id="ARBA00022741"/>
    </source>
</evidence>
<comment type="catalytic activity">
    <reaction evidence="1">
        <text>ATP + protein L-histidine = ADP + protein N-phospho-L-histidine.</text>
        <dbReference type="EC" id="2.7.13.3"/>
    </reaction>
</comment>
<comment type="caution">
    <text evidence="18">The sequence shown here is derived from an EMBL/GenBank/DDBJ whole genome shotgun (WGS) entry which is preliminary data.</text>
</comment>
<dbReference type="AlphaFoldDB" id="A0A317F9Q1"/>
<keyword evidence="10" id="KW-0547">Nucleotide-binding</keyword>
<dbReference type="PANTHER" id="PTHR41523">
    <property type="entry name" value="TWO-COMPONENT SYSTEM SENSOR PROTEIN"/>
    <property type="match status" value="1"/>
</dbReference>
<dbReference type="Pfam" id="PF08447">
    <property type="entry name" value="PAS_3"/>
    <property type="match status" value="1"/>
</dbReference>
<evidence type="ECO:0000313" key="19">
    <source>
        <dbReference type="Proteomes" id="UP000245765"/>
    </source>
</evidence>
<feature type="compositionally biased region" description="Low complexity" evidence="16">
    <location>
        <begin position="23"/>
        <end position="34"/>
    </location>
</feature>
<keyword evidence="14" id="KW-0843">Virulence</keyword>
<dbReference type="SUPFAM" id="SSF55785">
    <property type="entry name" value="PYP-like sensor domain (PAS domain)"/>
    <property type="match status" value="1"/>
</dbReference>
<keyword evidence="13" id="KW-0157">Chromophore</keyword>
<evidence type="ECO:0000256" key="16">
    <source>
        <dbReference type="SAM" id="MobiDB-lite"/>
    </source>
</evidence>
<dbReference type="EC" id="2.7.13.3" evidence="2"/>
<evidence type="ECO:0000259" key="17">
    <source>
        <dbReference type="PROSITE" id="PS50113"/>
    </source>
</evidence>
<evidence type="ECO:0000256" key="14">
    <source>
        <dbReference type="ARBA" id="ARBA00023026"/>
    </source>
</evidence>
<dbReference type="InterPro" id="IPR001610">
    <property type="entry name" value="PAC"/>
</dbReference>
<evidence type="ECO:0000256" key="15">
    <source>
        <dbReference type="ARBA" id="ARBA00023170"/>
    </source>
</evidence>
<dbReference type="CDD" id="cd00130">
    <property type="entry name" value="PAS"/>
    <property type="match status" value="1"/>
</dbReference>
<proteinExistence type="predicted"/>
<evidence type="ECO:0000256" key="2">
    <source>
        <dbReference type="ARBA" id="ARBA00012438"/>
    </source>
</evidence>
<protein>
    <recommendedName>
        <fullName evidence="2">histidine kinase</fullName>
        <ecNumber evidence="2">2.7.13.3</ecNumber>
    </recommendedName>
</protein>
<dbReference type="InterPro" id="IPR011102">
    <property type="entry name" value="Sig_transdc_His_kinase_HWE"/>
</dbReference>
<accession>A0A317F9Q1</accession>
<keyword evidence="4" id="KW-0597">Phosphoprotein</keyword>
<dbReference type="Gene3D" id="3.30.565.10">
    <property type="entry name" value="Histidine kinase-like ATPase, C-terminal domain"/>
    <property type="match status" value="1"/>
</dbReference>
<keyword evidence="8" id="KW-0808">Transferase</keyword>
<evidence type="ECO:0000256" key="13">
    <source>
        <dbReference type="ARBA" id="ARBA00022991"/>
    </source>
</evidence>
<evidence type="ECO:0000256" key="12">
    <source>
        <dbReference type="ARBA" id="ARBA00022840"/>
    </source>
</evidence>
<gene>
    <name evidence="18" type="ORF">DFH01_22920</name>
</gene>
<dbReference type="InterPro" id="IPR035965">
    <property type="entry name" value="PAS-like_dom_sf"/>
</dbReference>
<dbReference type="GO" id="GO:0004673">
    <property type="term" value="F:protein histidine kinase activity"/>
    <property type="evidence" value="ECO:0007669"/>
    <property type="project" value="UniProtKB-EC"/>
</dbReference>
<keyword evidence="11" id="KW-0418">Kinase</keyword>
<evidence type="ECO:0000256" key="3">
    <source>
        <dbReference type="ARBA" id="ARBA00022543"/>
    </source>
</evidence>